<reference evidence="12" key="1">
    <citation type="submission" date="2016-06" db="UniProtKB">
        <authorList>
            <consortium name="WormBaseParasite"/>
        </authorList>
    </citation>
    <scope>IDENTIFICATION</scope>
</reference>
<feature type="domain" description="G-protein coupled receptors family 1 profile" evidence="9">
    <location>
        <begin position="1"/>
        <end position="75"/>
    </location>
</feature>
<evidence type="ECO:0000313" key="10">
    <source>
        <dbReference type="EMBL" id="VDP17998.1"/>
    </source>
</evidence>
<evidence type="ECO:0000256" key="3">
    <source>
        <dbReference type="ARBA" id="ARBA00022989"/>
    </source>
</evidence>
<dbReference type="InterPro" id="IPR017452">
    <property type="entry name" value="GPCR_Rhodpsn_7TM"/>
</dbReference>
<evidence type="ECO:0000313" key="11">
    <source>
        <dbReference type="Proteomes" id="UP000270296"/>
    </source>
</evidence>
<feature type="transmembrane region" description="Helical" evidence="8">
    <location>
        <begin position="51"/>
        <end position="78"/>
    </location>
</feature>
<keyword evidence="4" id="KW-0297">G-protein coupled receptor</keyword>
<comment type="subcellular location">
    <subcellularLocation>
        <location evidence="1">Membrane</location>
        <topology evidence="1">Multi-pass membrane protein</topology>
    </subcellularLocation>
</comment>
<dbReference type="OrthoDB" id="5962705at2759"/>
<evidence type="ECO:0000313" key="12">
    <source>
        <dbReference type="WBParaSite" id="SBAD_0000888601-mRNA-1"/>
    </source>
</evidence>
<evidence type="ECO:0000256" key="8">
    <source>
        <dbReference type="SAM" id="Phobius"/>
    </source>
</evidence>
<dbReference type="GO" id="GO:0004930">
    <property type="term" value="F:G protein-coupled receptor activity"/>
    <property type="evidence" value="ECO:0007669"/>
    <property type="project" value="UniProtKB-KW"/>
</dbReference>
<keyword evidence="11" id="KW-1185">Reference proteome</keyword>
<sequence>MFFPRKQDMNRQLIAIMVVLVAMYFICMLPYNAIVFLFVTFPEMLVDVDYDVFYCVLTAARILFFINSCANPVIYNVFSSNFRAAFRRVFTGDTSGMRLTSRDATIVVRINRSDDSDSANNAVSIRRISNTCSNHSLRVNLLR</sequence>
<keyword evidence="5 8" id="KW-0472">Membrane</keyword>
<dbReference type="GO" id="GO:0005886">
    <property type="term" value="C:plasma membrane"/>
    <property type="evidence" value="ECO:0007669"/>
    <property type="project" value="TreeGrafter"/>
</dbReference>
<dbReference type="AlphaFoldDB" id="A0A183IY77"/>
<evidence type="ECO:0000256" key="2">
    <source>
        <dbReference type="ARBA" id="ARBA00022692"/>
    </source>
</evidence>
<dbReference type="SUPFAM" id="SSF81321">
    <property type="entry name" value="Family A G protein-coupled receptor-like"/>
    <property type="match status" value="1"/>
</dbReference>
<gene>
    <name evidence="10" type="ORF">SBAD_LOCUS8575</name>
</gene>
<dbReference type="Pfam" id="PF00001">
    <property type="entry name" value="7tm_1"/>
    <property type="match status" value="1"/>
</dbReference>
<keyword evidence="2 8" id="KW-0812">Transmembrane</keyword>
<dbReference type="InterPro" id="IPR000276">
    <property type="entry name" value="GPCR_Rhodpsn"/>
</dbReference>
<keyword evidence="7" id="KW-0807">Transducer</keyword>
<accession>A0A183IY77</accession>
<organism evidence="12">
    <name type="scientific">Soboliphyme baturini</name>
    <dbReference type="NCBI Taxonomy" id="241478"/>
    <lineage>
        <taxon>Eukaryota</taxon>
        <taxon>Metazoa</taxon>
        <taxon>Ecdysozoa</taxon>
        <taxon>Nematoda</taxon>
        <taxon>Enoplea</taxon>
        <taxon>Dorylaimia</taxon>
        <taxon>Dioctophymatida</taxon>
        <taxon>Dioctophymatoidea</taxon>
        <taxon>Soboliphymatidae</taxon>
        <taxon>Soboliphyme</taxon>
    </lineage>
</organism>
<dbReference type="Proteomes" id="UP000270296">
    <property type="component" value="Unassembled WGS sequence"/>
</dbReference>
<dbReference type="PRINTS" id="PR00237">
    <property type="entry name" value="GPCRRHODOPSN"/>
</dbReference>
<evidence type="ECO:0000256" key="6">
    <source>
        <dbReference type="ARBA" id="ARBA00023170"/>
    </source>
</evidence>
<evidence type="ECO:0000256" key="1">
    <source>
        <dbReference type="ARBA" id="ARBA00004141"/>
    </source>
</evidence>
<protein>
    <submittedName>
        <fullName evidence="12">G_PROTEIN_RECEP_F1_2 domain-containing protein</fullName>
    </submittedName>
</protein>
<keyword evidence="6" id="KW-0675">Receptor</keyword>
<evidence type="ECO:0000259" key="9">
    <source>
        <dbReference type="PROSITE" id="PS50262"/>
    </source>
</evidence>
<dbReference type="WBParaSite" id="SBAD_0000888601-mRNA-1">
    <property type="protein sequence ID" value="SBAD_0000888601-mRNA-1"/>
    <property type="gene ID" value="SBAD_0000888601"/>
</dbReference>
<feature type="transmembrane region" description="Helical" evidence="8">
    <location>
        <begin position="12"/>
        <end position="39"/>
    </location>
</feature>
<dbReference type="EMBL" id="UZAM01011746">
    <property type="protein sequence ID" value="VDP17998.1"/>
    <property type="molecule type" value="Genomic_DNA"/>
</dbReference>
<keyword evidence="3 8" id="KW-1133">Transmembrane helix</keyword>
<dbReference type="PANTHER" id="PTHR24243:SF233">
    <property type="entry name" value="THYROTROPIN-RELEASING HORMONE RECEPTOR"/>
    <property type="match status" value="1"/>
</dbReference>
<evidence type="ECO:0000256" key="7">
    <source>
        <dbReference type="ARBA" id="ARBA00023224"/>
    </source>
</evidence>
<dbReference type="PANTHER" id="PTHR24243">
    <property type="entry name" value="G-PROTEIN COUPLED RECEPTOR"/>
    <property type="match status" value="1"/>
</dbReference>
<name>A0A183IY77_9BILA</name>
<dbReference type="Gene3D" id="1.20.1070.10">
    <property type="entry name" value="Rhodopsin 7-helix transmembrane proteins"/>
    <property type="match status" value="1"/>
</dbReference>
<evidence type="ECO:0000256" key="4">
    <source>
        <dbReference type="ARBA" id="ARBA00023040"/>
    </source>
</evidence>
<reference evidence="10 11" key="2">
    <citation type="submission" date="2018-11" db="EMBL/GenBank/DDBJ databases">
        <authorList>
            <consortium name="Pathogen Informatics"/>
        </authorList>
    </citation>
    <scope>NUCLEOTIDE SEQUENCE [LARGE SCALE GENOMIC DNA]</scope>
</reference>
<evidence type="ECO:0000256" key="5">
    <source>
        <dbReference type="ARBA" id="ARBA00023136"/>
    </source>
</evidence>
<proteinExistence type="predicted"/>
<dbReference type="PROSITE" id="PS50262">
    <property type="entry name" value="G_PROTEIN_RECEP_F1_2"/>
    <property type="match status" value="1"/>
</dbReference>